<evidence type="ECO:0000259" key="2">
    <source>
        <dbReference type="PROSITE" id="PS51704"/>
    </source>
</evidence>
<reference evidence="3" key="1">
    <citation type="journal article" date="2021" name="PeerJ">
        <title>Extensive microbial diversity within the chicken gut microbiome revealed by metagenomics and culture.</title>
        <authorList>
            <person name="Gilroy R."/>
            <person name="Ravi A."/>
            <person name="Getino M."/>
            <person name="Pursley I."/>
            <person name="Horton D.L."/>
            <person name="Alikhan N.F."/>
            <person name="Baker D."/>
            <person name="Gharbi K."/>
            <person name="Hall N."/>
            <person name="Watson M."/>
            <person name="Adriaenssens E.M."/>
            <person name="Foster-Nyarko E."/>
            <person name="Jarju S."/>
            <person name="Secka A."/>
            <person name="Antonio M."/>
            <person name="Oren A."/>
            <person name="Chaudhuri R.R."/>
            <person name="La Ragione R."/>
            <person name="Hildebrand F."/>
            <person name="Pallen M.J."/>
        </authorList>
    </citation>
    <scope>NUCLEOTIDE SEQUENCE</scope>
    <source>
        <strain evidence="3">CHK33-7979</strain>
    </source>
</reference>
<dbReference type="InterPro" id="IPR017946">
    <property type="entry name" value="PLC-like_Pdiesterase_TIM-brl"/>
</dbReference>
<dbReference type="InterPro" id="IPR030395">
    <property type="entry name" value="GP_PDE_dom"/>
</dbReference>
<keyword evidence="1" id="KW-0732">Signal</keyword>
<dbReference type="GO" id="GO:0008081">
    <property type="term" value="F:phosphoric diester hydrolase activity"/>
    <property type="evidence" value="ECO:0007669"/>
    <property type="project" value="InterPro"/>
</dbReference>
<dbReference type="Pfam" id="PF03009">
    <property type="entry name" value="GDPD"/>
    <property type="match status" value="1"/>
</dbReference>
<sequence>MSKVRVLTNLLCGSCLALLLLPREAQAAGRLQIGMPDALPLGAEQALELDSGTRSWNGRGTVTISGYLDSAGQVPALIVGGQALESDGETEITLEFKRGEAKLPVLGEAVGSYALELETNGRNGAVSLEVVSALEWAQSLAPDRMTVTVPKSDTAFAVRTAVAEQIEKEIAPSGFTAAGGKVRVTGNERQGFTVTLTGEGKTVVLPTQVKVYRQNATGQALLAEQLEAILTGDFSFSAAEEITAESIAEQAAAMVGDEKTEVSVRWSEEEYCWYIGLHRQGQELEAPLYLNSRVDLSFDSPALLDQCGIRLATSDDVYVAGGVLNTVGMAGNGYDAVVFPIWNYGRDFCIQAQVHIIGAVSDSRWCGLAFGARSAGGSGTASKYAFWQMGLRRDPTASNGVECARMLPGGAWSTQCAAPLGASMEEGQVYTLTILYQDGRIFQYVDGTLVLRADVADRATADGRVAFTFDGATAELLSLRVTDELPDLPTAESLTQNGYDTQVYEAKTGLVMSPTVVTEGDELSAAGTAEGERRPATLVKEVYPDLTVVDRGTHISVRNYVDRLDKRVLAGFRIEDLSTAAAFAQYASVNGIVDVNIFSSQLQVLQTACAGRPGIRAILDCSGMVLPDPVEATSLAGRAGARVVVLDLDDAQPETVRAIQARGVAVWVRAGSGTEVYTAILSGADGLVTGDWEGAMDAIESFPVGQRVLSRSTVITAHRGLHEDAPENTERAAALAAEAGADAIECDVHLSADGVVMVNHDSTTGALMNQDVFLSAATQLQLQSLTFRNKALAGERMPTLAQLFQAVGDSDTIFLVEIKSEDPALIPALVRTVYACGMEDRVVFLSYSGEQLSRVRGQMPEAAVGYLAACTQSGADIAANLKAMAEQLDPLCAFYSCPQEAQTTALTRAARHRGILIHPWTVDEYELFEQKYYDGYHGITTDRADYASYYLTGVEALQTEITFQAGEEGGGSLQVVQQARCGAETVNASCFLQISGDAVVEMDENGRLFSRTPGTAVVLLGSTATLPATQVPYRMYSAPVTLFCTE</sequence>
<evidence type="ECO:0000313" key="3">
    <source>
        <dbReference type="EMBL" id="HIY73227.1"/>
    </source>
</evidence>
<dbReference type="Proteomes" id="UP000886824">
    <property type="component" value="Unassembled WGS sequence"/>
</dbReference>
<evidence type="ECO:0000313" key="4">
    <source>
        <dbReference type="Proteomes" id="UP000886824"/>
    </source>
</evidence>
<reference evidence="3" key="2">
    <citation type="submission" date="2021-04" db="EMBL/GenBank/DDBJ databases">
        <authorList>
            <person name="Gilroy R."/>
        </authorList>
    </citation>
    <scope>NUCLEOTIDE SEQUENCE</scope>
    <source>
        <strain evidence="3">CHK33-7979</strain>
    </source>
</reference>
<gene>
    <name evidence="3" type="ORF">H9826_04525</name>
</gene>
<dbReference type="PANTHER" id="PTHR46211">
    <property type="entry name" value="GLYCEROPHOSPHORYL DIESTER PHOSPHODIESTERASE"/>
    <property type="match status" value="1"/>
</dbReference>
<dbReference type="PROSITE" id="PS51704">
    <property type="entry name" value="GP_PDE"/>
    <property type="match status" value="1"/>
</dbReference>
<dbReference type="SUPFAM" id="SSF51695">
    <property type="entry name" value="PLC-like phosphodiesterases"/>
    <property type="match status" value="1"/>
</dbReference>
<feature type="chain" id="PRO_5039396188" description="GP-PDE domain-containing protein" evidence="1">
    <location>
        <begin position="28"/>
        <end position="1046"/>
    </location>
</feature>
<dbReference type="AlphaFoldDB" id="A0A9D2CDQ2"/>
<proteinExistence type="predicted"/>
<comment type="caution">
    <text evidence="3">The sequence shown here is derived from an EMBL/GenBank/DDBJ whole genome shotgun (WGS) entry which is preliminary data.</text>
</comment>
<dbReference type="PANTHER" id="PTHR46211:SF1">
    <property type="entry name" value="GLYCEROPHOSPHODIESTER PHOSPHODIESTERASE, CYTOPLASMIC"/>
    <property type="match status" value="1"/>
</dbReference>
<dbReference type="EMBL" id="DXCX01000047">
    <property type="protein sequence ID" value="HIY73227.1"/>
    <property type="molecule type" value="Genomic_DNA"/>
</dbReference>
<dbReference type="Gene3D" id="3.20.20.190">
    <property type="entry name" value="Phosphatidylinositol (PI) phosphodiesterase"/>
    <property type="match status" value="1"/>
</dbReference>
<feature type="domain" description="GP-PDE" evidence="2">
    <location>
        <begin position="713"/>
        <end position="951"/>
    </location>
</feature>
<dbReference type="Gene3D" id="2.60.120.560">
    <property type="entry name" value="Exo-inulinase, domain 1"/>
    <property type="match status" value="1"/>
</dbReference>
<protein>
    <recommendedName>
        <fullName evidence="2">GP-PDE domain-containing protein</fullName>
    </recommendedName>
</protein>
<feature type="signal peptide" evidence="1">
    <location>
        <begin position="1"/>
        <end position="27"/>
    </location>
</feature>
<name>A0A9D2CDQ2_9FIRM</name>
<evidence type="ECO:0000256" key="1">
    <source>
        <dbReference type="SAM" id="SignalP"/>
    </source>
</evidence>
<dbReference type="SUPFAM" id="SSF51412">
    <property type="entry name" value="Inosine monophosphate dehydrogenase (IMPDH)"/>
    <property type="match status" value="1"/>
</dbReference>
<dbReference type="GO" id="GO:0006629">
    <property type="term" value="P:lipid metabolic process"/>
    <property type="evidence" value="ECO:0007669"/>
    <property type="project" value="InterPro"/>
</dbReference>
<organism evidence="3 4">
    <name type="scientific">Candidatus Intestinimonas merdavium</name>
    <dbReference type="NCBI Taxonomy" id="2838622"/>
    <lineage>
        <taxon>Bacteria</taxon>
        <taxon>Bacillati</taxon>
        <taxon>Bacillota</taxon>
        <taxon>Clostridia</taxon>
        <taxon>Eubacteriales</taxon>
        <taxon>Intestinimonas</taxon>
    </lineage>
</organism>
<accession>A0A9D2CDQ2</accession>